<dbReference type="AlphaFoldDB" id="A0A1T4Q2A0"/>
<gene>
    <name evidence="1" type="ORF">SAMN04488132_107108</name>
</gene>
<accession>A0A1T4Q2A0</accession>
<evidence type="ECO:0000313" key="2">
    <source>
        <dbReference type="Proteomes" id="UP000190888"/>
    </source>
</evidence>
<dbReference type="Proteomes" id="UP000190888">
    <property type="component" value="Unassembled WGS sequence"/>
</dbReference>
<dbReference type="OrthoDB" id="9803207at2"/>
<protein>
    <recommendedName>
        <fullName evidence="3">DUF3037 domain-containing protein</fullName>
    </recommendedName>
</protein>
<proteinExistence type="predicted"/>
<sequence>MQEERLYEYAVLRVVPRVEREEFVNVGVVLYCRQLRLLKAEILLSEEKLRMLYEHTDIEQVRKYLDAFAAICAGDPSGGPIAALDIASRFRWLTATRSTILQTSKVHPGLCKDPENALARLFAQQVSG</sequence>
<evidence type="ECO:0008006" key="3">
    <source>
        <dbReference type="Google" id="ProtNLM"/>
    </source>
</evidence>
<organism evidence="1 2">
    <name type="scientific">Sediminibacterium ginsengisoli</name>
    <dbReference type="NCBI Taxonomy" id="413434"/>
    <lineage>
        <taxon>Bacteria</taxon>
        <taxon>Pseudomonadati</taxon>
        <taxon>Bacteroidota</taxon>
        <taxon>Chitinophagia</taxon>
        <taxon>Chitinophagales</taxon>
        <taxon>Chitinophagaceae</taxon>
        <taxon>Sediminibacterium</taxon>
    </lineage>
</organism>
<dbReference type="Pfam" id="PF11236">
    <property type="entry name" value="DUF3037"/>
    <property type="match status" value="1"/>
</dbReference>
<evidence type="ECO:0000313" key="1">
    <source>
        <dbReference type="EMBL" id="SJZ97940.1"/>
    </source>
</evidence>
<dbReference type="InterPro" id="IPR021398">
    <property type="entry name" value="DUF3037"/>
</dbReference>
<dbReference type="EMBL" id="FUWH01000007">
    <property type="protein sequence ID" value="SJZ97940.1"/>
    <property type="molecule type" value="Genomic_DNA"/>
</dbReference>
<name>A0A1T4Q2A0_9BACT</name>
<dbReference type="STRING" id="413434.SAMN04488132_107108"/>
<keyword evidence="2" id="KW-1185">Reference proteome</keyword>
<reference evidence="1 2" key="1">
    <citation type="submission" date="2017-02" db="EMBL/GenBank/DDBJ databases">
        <authorList>
            <person name="Peterson S.W."/>
        </authorList>
    </citation>
    <scope>NUCLEOTIDE SEQUENCE [LARGE SCALE GENOMIC DNA]</scope>
    <source>
        <strain evidence="1 2">DSM 22335</strain>
    </source>
</reference>
<dbReference type="RefSeq" id="WP_078831881.1">
    <property type="nucleotide sequence ID" value="NZ_FUWH01000007.1"/>
</dbReference>